<accession>A0A4Z1CHP4</accession>
<keyword evidence="2" id="KW-1185">Reference proteome</keyword>
<dbReference type="AlphaFoldDB" id="A0A4Z1CHP4"/>
<sequence>MLVEAYGPAHPDEVWRRFTDPVEWPVWAPQVRDVQTDTAVLAVGTTGRLHGPAGVAVDFRITDLDARLRTWAWEVGRGPATVRMDHHVLPAPGGGSRALLRVHPPAASVVQPYRIPAAIALRRLVGSTGGADTTPEAVRSFDFAFAPSYALAGRPFGIRPGTTAVEVGPGWLYVRYGPWRLATPRDNVASAEVTGGFAFVRTAGPPHLSFSDRGVSFTTNGDAALCLAFREPVPAIDPTATITHPGATLSVSDPRGLAEALGFDGS</sequence>
<dbReference type="EMBL" id="SRRO01000001">
    <property type="protein sequence ID" value="TGN65688.1"/>
    <property type="molecule type" value="Genomic_DNA"/>
</dbReference>
<reference evidence="1 2" key="1">
    <citation type="submission" date="2019-04" db="EMBL/GenBank/DDBJ databases">
        <title>Three New Species of Nocardioides, Nocardioides euryhalodurans sp. nov., Nocardioides seonyuensis sp. nov. and Nocardioides eburneoflavus sp. nov. Isolated from Soil.</title>
        <authorList>
            <person name="Roh S.G."/>
            <person name="Lee C."/>
            <person name="Kim M.-K."/>
            <person name="Kim S.B."/>
        </authorList>
    </citation>
    <scope>NUCLEOTIDE SEQUENCE [LARGE SCALE GENOMIC DNA]</scope>
    <source>
        <strain evidence="1 2">MMS17-SY213</strain>
    </source>
</reference>
<dbReference type="Pfam" id="PF10604">
    <property type="entry name" value="Polyketide_cyc2"/>
    <property type="match status" value="1"/>
</dbReference>
<dbReference type="InterPro" id="IPR019587">
    <property type="entry name" value="Polyketide_cyclase/dehydratase"/>
</dbReference>
<dbReference type="Gene3D" id="3.30.530.20">
    <property type="match status" value="1"/>
</dbReference>
<gene>
    <name evidence="1" type="ORF">EXE59_18290</name>
</gene>
<name>A0A4Z1CHP4_9ACTN</name>
<evidence type="ECO:0000313" key="2">
    <source>
        <dbReference type="Proteomes" id="UP000297496"/>
    </source>
</evidence>
<dbReference type="SUPFAM" id="SSF55961">
    <property type="entry name" value="Bet v1-like"/>
    <property type="match status" value="1"/>
</dbReference>
<evidence type="ECO:0000313" key="1">
    <source>
        <dbReference type="EMBL" id="TGN65688.1"/>
    </source>
</evidence>
<comment type="caution">
    <text evidence="1">The sequence shown here is derived from an EMBL/GenBank/DDBJ whole genome shotgun (WGS) entry which is preliminary data.</text>
</comment>
<dbReference type="OrthoDB" id="191189at2"/>
<organism evidence="1 2">
    <name type="scientific">Nocardioides eburneiflavus</name>
    <dbReference type="NCBI Taxonomy" id="2518372"/>
    <lineage>
        <taxon>Bacteria</taxon>
        <taxon>Bacillati</taxon>
        <taxon>Actinomycetota</taxon>
        <taxon>Actinomycetes</taxon>
        <taxon>Propionibacteriales</taxon>
        <taxon>Nocardioidaceae</taxon>
        <taxon>Nocardioides</taxon>
    </lineage>
</organism>
<protein>
    <recommendedName>
        <fullName evidence="3">SRPBCC family protein</fullName>
    </recommendedName>
</protein>
<dbReference type="RefSeq" id="WP_135840181.1">
    <property type="nucleotide sequence ID" value="NZ_SRRO01000001.1"/>
</dbReference>
<dbReference type="InterPro" id="IPR023393">
    <property type="entry name" value="START-like_dom_sf"/>
</dbReference>
<evidence type="ECO:0008006" key="3">
    <source>
        <dbReference type="Google" id="ProtNLM"/>
    </source>
</evidence>
<proteinExistence type="predicted"/>
<dbReference type="Proteomes" id="UP000297496">
    <property type="component" value="Unassembled WGS sequence"/>
</dbReference>